<feature type="chain" id="PRO_5046358508" evidence="1">
    <location>
        <begin position="26"/>
        <end position="292"/>
    </location>
</feature>
<dbReference type="Proteomes" id="UP001589692">
    <property type="component" value="Unassembled WGS sequence"/>
</dbReference>
<reference evidence="2 3" key="1">
    <citation type="submission" date="2024-09" db="EMBL/GenBank/DDBJ databases">
        <authorList>
            <person name="Sun Q."/>
            <person name="Mori K."/>
        </authorList>
    </citation>
    <scope>NUCLEOTIDE SEQUENCE [LARGE SCALE GENOMIC DNA]</scope>
    <source>
        <strain evidence="2 3">TBRC 4938</strain>
    </source>
</reference>
<proteinExistence type="predicted"/>
<dbReference type="SUPFAM" id="SSF50494">
    <property type="entry name" value="Trypsin-like serine proteases"/>
    <property type="match status" value="1"/>
</dbReference>
<keyword evidence="3" id="KW-1185">Reference proteome</keyword>
<gene>
    <name evidence="2" type="ORF">ACFFP0_20200</name>
</gene>
<comment type="caution">
    <text evidence="2">The sequence shown here is derived from an EMBL/GenBank/DDBJ whole genome shotgun (WGS) entry which is preliminary data.</text>
</comment>
<organism evidence="2 3">
    <name type="scientific">Rhizobium puerariae</name>
    <dbReference type="NCBI Taxonomy" id="1585791"/>
    <lineage>
        <taxon>Bacteria</taxon>
        <taxon>Pseudomonadati</taxon>
        <taxon>Pseudomonadota</taxon>
        <taxon>Alphaproteobacteria</taxon>
        <taxon>Hyphomicrobiales</taxon>
        <taxon>Rhizobiaceae</taxon>
        <taxon>Rhizobium/Agrobacterium group</taxon>
        <taxon>Rhizobium</taxon>
    </lineage>
</organism>
<dbReference type="InterPro" id="IPR043504">
    <property type="entry name" value="Peptidase_S1_PA_chymotrypsin"/>
</dbReference>
<evidence type="ECO:0000313" key="2">
    <source>
        <dbReference type="EMBL" id="MFB9951175.1"/>
    </source>
</evidence>
<dbReference type="RefSeq" id="WP_377263996.1">
    <property type="nucleotide sequence ID" value="NZ_JBHMAA010000024.1"/>
</dbReference>
<dbReference type="InterPro" id="IPR009003">
    <property type="entry name" value="Peptidase_S1_PA"/>
</dbReference>
<dbReference type="Gene3D" id="2.40.10.10">
    <property type="entry name" value="Trypsin-like serine proteases"/>
    <property type="match status" value="2"/>
</dbReference>
<dbReference type="EMBL" id="JBHMAA010000024">
    <property type="protein sequence ID" value="MFB9951175.1"/>
    <property type="molecule type" value="Genomic_DNA"/>
</dbReference>
<protein>
    <submittedName>
        <fullName evidence="2">Uncharacterized protein</fullName>
    </submittedName>
</protein>
<feature type="signal peptide" evidence="1">
    <location>
        <begin position="1"/>
        <end position="25"/>
    </location>
</feature>
<evidence type="ECO:0000256" key="1">
    <source>
        <dbReference type="SAM" id="SignalP"/>
    </source>
</evidence>
<name>A0ABV6APD0_9HYPH</name>
<evidence type="ECO:0000313" key="3">
    <source>
        <dbReference type="Proteomes" id="UP001589692"/>
    </source>
</evidence>
<sequence>MDIRSVTVSTLLSLTALTMPFGAEAVEFTCWDPGGAASVNALNRYWTPERIANAIPEGETVEPDRGPLPQDLKRLDETERAPIDEAPYKFGGKLLYTRGGDDYKASAQFVKENNIIIGAAHSLWKSGSQAVNVTFQQGYANGGGTLFAIDRAAVLLRWTEISDDPPSLAKSQYDYSVMRTTAASAVGKYELGIDAAQVGEDVTVAGYPVRLEGGEYMYRETARIMAQAGTAYDARPHPMYGGGASGGAWFVSENAIHKAVSVVSAGSPDGVYGPSFTQATAELVETVKNGCP</sequence>
<accession>A0ABV6APD0</accession>
<keyword evidence="1" id="KW-0732">Signal</keyword>